<dbReference type="PANTHER" id="PTHR18952:SF137">
    <property type="entry name" value="CARBONIC ANHYDRASE"/>
    <property type="match status" value="1"/>
</dbReference>
<dbReference type="Gene3D" id="3.10.200.10">
    <property type="entry name" value="Alpha carbonic anhydrase"/>
    <property type="match status" value="1"/>
</dbReference>
<dbReference type="OMA" id="PCYETVD"/>
<dbReference type="STRING" id="30019.A0A0M5J0L6"/>
<dbReference type="SUPFAM" id="SSF51069">
    <property type="entry name" value="Carbonic anhydrase"/>
    <property type="match status" value="1"/>
</dbReference>
<feature type="domain" description="Alpha-carbonic anhydrase" evidence="2">
    <location>
        <begin position="12"/>
        <end position="287"/>
    </location>
</feature>
<dbReference type="EMBL" id="CP012526">
    <property type="protein sequence ID" value="ALC47956.1"/>
    <property type="molecule type" value="Genomic_DNA"/>
</dbReference>
<reference evidence="3 4" key="1">
    <citation type="submission" date="2015-08" db="EMBL/GenBank/DDBJ databases">
        <title>Ancestral chromatin configuration constrains chromatin evolution on differentiating sex chromosomes in Drosophila.</title>
        <authorList>
            <person name="Zhou Q."/>
            <person name="Bachtrog D."/>
        </authorList>
    </citation>
    <scope>NUCLEOTIDE SEQUENCE [LARGE SCALE GENOMIC DNA]</scope>
    <source>
        <tissue evidence="3">Whole larvae</tissue>
    </source>
</reference>
<proteinExistence type="inferred from homology"/>
<dbReference type="OrthoDB" id="429145at2759"/>
<keyword evidence="4" id="KW-1185">Reference proteome</keyword>
<protein>
    <submittedName>
        <fullName evidence="3">CG10899</fullName>
    </submittedName>
</protein>
<dbReference type="InterPro" id="IPR036398">
    <property type="entry name" value="CA_dom_sf"/>
</dbReference>
<comment type="similarity">
    <text evidence="1">Belongs to the alpha-carbonic anhydrase family.</text>
</comment>
<evidence type="ECO:0000256" key="1">
    <source>
        <dbReference type="ARBA" id="ARBA00010718"/>
    </source>
</evidence>
<gene>
    <name evidence="3" type="ORF">Dbus_chr3Rg2706</name>
</gene>
<name>A0A0M5J0L6_DROBS</name>
<organism evidence="3 4">
    <name type="scientific">Drosophila busckii</name>
    <name type="common">Fruit fly</name>
    <dbReference type="NCBI Taxonomy" id="30019"/>
    <lineage>
        <taxon>Eukaryota</taxon>
        <taxon>Metazoa</taxon>
        <taxon>Ecdysozoa</taxon>
        <taxon>Arthropoda</taxon>
        <taxon>Hexapoda</taxon>
        <taxon>Insecta</taxon>
        <taxon>Pterygota</taxon>
        <taxon>Neoptera</taxon>
        <taxon>Endopterygota</taxon>
        <taxon>Diptera</taxon>
        <taxon>Brachycera</taxon>
        <taxon>Muscomorpha</taxon>
        <taxon>Ephydroidea</taxon>
        <taxon>Drosophilidae</taxon>
        <taxon>Drosophila</taxon>
    </lineage>
</organism>
<dbReference type="CDD" id="cd00326">
    <property type="entry name" value="alpha_CA"/>
    <property type="match status" value="1"/>
</dbReference>
<dbReference type="PANTHER" id="PTHR18952">
    <property type="entry name" value="CARBONIC ANHYDRASE"/>
    <property type="match status" value="1"/>
</dbReference>
<feature type="non-terminal residue" evidence="3">
    <location>
        <position position="289"/>
    </location>
</feature>
<evidence type="ECO:0000313" key="3">
    <source>
        <dbReference type="EMBL" id="ALC47956.1"/>
    </source>
</evidence>
<dbReference type="GO" id="GO:0004089">
    <property type="term" value="F:carbonate dehydratase activity"/>
    <property type="evidence" value="ECO:0007669"/>
    <property type="project" value="InterPro"/>
</dbReference>
<dbReference type="Pfam" id="PF00194">
    <property type="entry name" value="Carb_anhydrase"/>
    <property type="match status" value="1"/>
</dbReference>
<dbReference type="GO" id="GO:0008270">
    <property type="term" value="F:zinc ion binding"/>
    <property type="evidence" value="ECO:0007669"/>
    <property type="project" value="InterPro"/>
</dbReference>
<dbReference type="InterPro" id="IPR001148">
    <property type="entry name" value="CA_dom"/>
</dbReference>
<evidence type="ECO:0000313" key="4">
    <source>
        <dbReference type="Proteomes" id="UP000494163"/>
    </source>
</evidence>
<dbReference type="GO" id="GO:0005737">
    <property type="term" value="C:cytoplasm"/>
    <property type="evidence" value="ECO:0007669"/>
    <property type="project" value="TreeGrafter"/>
</dbReference>
<dbReference type="SMART" id="SM01057">
    <property type="entry name" value="Carb_anhydrase"/>
    <property type="match status" value="1"/>
</dbReference>
<dbReference type="Proteomes" id="UP000494163">
    <property type="component" value="Chromosome 3R"/>
</dbReference>
<evidence type="ECO:0000259" key="2">
    <source>
        <dbReference type="PROSITE" id="PS51144"/>
    </source>
</evidence>
<sequence length="289" mass="32703">MKFVLTKLTKISSFNYDQQGKDWRVRDGKQQSPVLLDKDRAIMSDAPKLSFLNYNKILSGPLILRNNGHTVTMPIPTTVDGTQPAVCGCKLECVYKAVQLHFHWGSSGYKGSEHVVNSLRQDCELHILHQNAAYENQKAALKSPDGFVVLGIQLRSTSVSKGYIYRVLNLNLLLVKSLKINGHALNKVCSKVSSIIEAGKATALKGDFRLRDILAGIDRREFFTYDGSLTTPPCTESVKWFVFQTPIDMSAKHLQNFWQLKDSRGKPLLNNYRKLHSLHNRKVFLRIPF</sequence>
<dbReference type="AlphaFoldDB" id="A0A0M5J0L6"/>
<dbReference type="PROSITE" id="PS51144">
    <property type="entry name" value="ALPHA_CA_2"/>
    <property type="match status" value="1"/>
</dbReference>
<accession>A0A0M5J0L6</accession>
<dbReference type="InterPro" id="IPR023561">
    <property type="entry name" value="Carbonic_anhydrase_a-class"/>
</dbReference>